<dbReference type="Proteomes" id="UP001295740">
    <property type="component" value="Unassembled WGS sequence"/>
</dbReference>
<feature type="compositionally biased region" description="Polar residues" evidence="1">
    <location>
        <begin position="88"/>
        <end position="98"/>
    </location>
</feature>
<dbReference type="AlphaFoldDB" id="A0AAI8VY53"/>
<sequence>MPRALNKPTLSTDPSMNKSTRDRAPAASGGGGVDLPPFDYNMRAGKSTIGGSGIKLPKVAANSTTNSTTKSKFPGGNGPRHEPLQPPFASTAQRTGSILSGDKTGPRDVKPILSNTGSMEGKRTAWTG</sequence>
<keyword evidence="3" id="KW-1185">Reference proteome</keyword>
<reference evidence="2" key="1">
    <citation type="submission" date="2023-10" db="EMBL/GenBank/DDBJ databases">
        <authorList>
            <person name="Hackl T."/>
        </authorList>
    </citation>
    <scope>NUCLEOTIDE SEQUENCE</scope>
</reference>
<feature type="compositionally biased region" description="Polar residues" evidence="1">
    <location>
        <begin position="8"/>
        <end position="18"/>
    </location>
</feature>
<gene>
    <name evidence="2" type="ORF">KHLLAP_LOCUS13707</name>
</gene>
<comment type="caution">
    <text evidence="2">The sequence shown here is derived from an EMBL/GenBank/DDBJ whole genome shotgun (WGS) entry which is preliminary data.</text>
</comment>
<dbReference type="EMBL" id="CAUWAG010000020">
    <property type="protein sequence ID" value="CAJ2513239.1"/>
    <property type="molecule type" value="Genomic_DNA"/>
</dbReference>
<evidence type="ECO:0000313" key="3">
    <source>
        <dbReference type="Proteomes" id="UP001295740"/>
    </source>
</evidence>
<name>A0AAI8VY53_9PEZI</name>
<feature type="region of interest" description="Disordered" evidence="1">
    <location>
        <begin position="1"/>
        <end position="128"/>
    </location>
</feature>
<evidence type="ECO:0000256" key="1">
    <source>
        <dbReference type="SAM" id="MobiDB-lite"/>
    </source>
</evidence>
<proteinExistence type="predicted"/>
<feature type="compositionally biased region" description="Low complexity" evidence="1">
    <location>
        <begin position="62"/>
        <end position="72"/>
    </location>
</feature>
<protein>
    <submittedName>
        <fullName evidence="2">Uu.00g013580.m01.CDS01</fullName>
    </submittedName>
</protein>
<organism evidence="2 3">
    <name type="scientific">Anthostomella pinea</name>
    <dbReference type="NCBI Taxonomy" id="933095"/>
    <lineage>
        <taxon>Eukaryota</taxon>
        <taxon>Fungi</taxon>
        <taxon>Dikarya</taxon>
        <taxon>Ascomycota</taxon>
        <taxon>Pezizomycotina</taxon>
        <taxon>Sordariomycetes</taxon>
        <taxon>Xylariomycetidae</taxon>
        <taxon>Xylariales</taxon>
        <taxon>Xylariaceae</taxon>
        <taxon>Anthostomella</taxon>
    </lineage>
</organism>
<evidence type="ECO:0000313" key="2">
    <source>
        <dbReference type="EMBL" id="CAJ2513239.1"/>
    </source>
</evidence>
<accession>A0AAI8VY53</accession>